<reference evidence="1 2" key="1">
    <citation type="journal article" date="2022" name="Nat. Genet.">
        <title>Improved pea reference genome and pan-genome highlight genomic features and evolutionary characteristics.</title>
        <authorList>
            <person name="Yang T."/>
            <person name="Liu R."/>
            <person name="Luo Y."/>
            <person name="Hu S."/>
            <person name="Wang D."/>
            <person name="Wang C."/>
            <person name="Pandey M.K."/>
            <person name="Ge S."/>
            <person name="Xu Q."/>
            <person name="Li N."/>
            <person name="Li G."/>
            <person name="Huang Y."/>
            <person name="Saxena R.K."/>
            <person name="Ji Y."/>
            <person name="Li M."/>
            <person name="Yan X."/>
            <person name="He Y."/>
            <person name="Liu Y."/>
            <person name="Wang X."/>
            <person name="Xiang C."/>
            <person name="Varshney R.K."/>
            <person name="Ding H."/>
            <person name="Gao S."/>
            <person name="Zong X."/>
        </authorList>
    </citation>
    <scope>NUCLEOTIDE SEQUENCE [LARGE SCALE GENOMIC DNA]</scope>
    <source>
        <strain evidence="1 2">cv. Zhongwan 6</strain>
    </source>
</reference>
<comment type="caution">
    <text evidence="1">The sequence shown here is derived from an EMBL/GenBank/DDBJ whole genome shotgun (WGS) entry which is preliminary data.</text>
</comment>
<proteinExistence type="predicted"/>
<dbReference type="Proteomes" id="UP001058974">
    <property type="component" value="Chromosome 2"/>
</dbReference>
<name>A0A9D4YFI5_PEA</name>
<protein>
    <submittedName>
        <fullName evidence="1">Uncharacterized protein</fullName>
    </submittedName>
</protein>
<gene>
    <name evidence="1" type="ORF">KIW84_024404</name>
</gene>
<evidence type="ECO:0000313" key="2">
    <source>
        <dbReference type="Proteomes" id="UP001058974"/>
    </source>
</evidence>
<dbReference type="AlphaFoldDB" id="A0A9D4YFI5"/>
<dbReference type="Gramene" id="Psat02G0440400-T1">
    <property type="protein sequence ID" value="KAI5438656.1"/>
    <property type="gene ID" value="KIW84_024404"/>
</dbReference>
<keyword evidence="2" id="KW-1185">Reference proteome</keyword>
<evidence type="ECO:0000313" key="1">
    <source>
        <dbReference type="EMBL" id="KAI5438656.1"/>
    </source>
</evidence>
<organism evidence="1 2">
    <name type="scientific">Pisum sativum</name>
    <name type="common">Garden pea</name>
    <name type="synonym">Lathyrus oleraceus</name>
    <dbReference type="NCBI Taxonomy" id="3888"/>
    <lineage>
        <taxon>Eukaryota</taxon>
        <taxon>Viridiplantae</taxon>
        <taxon>Streptophyta</taxon>
        <taxon>Embryophyta</taxon>
        <taxon>Tracheophyta</taxon>
        <taxon>Spermatophyta</taxon>
        <taxon>Magnoliopsida</taxon>
        <taxon>eudicotyledons</taxon>
        <taxon>Gunneridae</taxon>
        <taxon>Pentapetalae</taxon>
        <taxon>rosids</taxon>
        <taxon>fabids</taxon>
        <taxon>Fabales</taxon>
        <taxon>Fabaceae</taxon>
        <taxon>Papilionoideae</taxon>
        <taxon>50 kb inversion clade</taxon>
        <taxon>NPAAA clade</taxon>
        <taxon>Hologalegina</taxon>
        <taxon>IRL clade</taxon>
        <taxon>Fabeae</taxon>
        <taxon>Lathyrus</taxon>
    </lineage>
</organism>
<dbReference type="EMBL" id="JAMSHJ010000002">
    <property type="protein sequence ID" value="KAI5438656.1"/>
    <property type="molecule type" value="Genomic_DNA"/>
</dbReference>
<accession>A0A9D4YFI5</accession>
<sequence>MLGSLLVMEHFNVDVEYSLMDTRSHKIYIKNMDKRMSYRYNPETKTVIFIGDNNEGDGGEDVPPPNDLSRIHIIITKPESNATRSEQVENLNFSRKNLCGLSPLDLGNAAYVRNSIGTILSPASVRCVQFPEYLSNLLFLGSADYKLGLFLNLFIRPEEMKYNSALALKEITAVNEQDADLRKFLAYKAVVDQVIDIIDKG</sequence>